<name>A0AAD4N268_9BILA</name>
<feature type="domain" description="Fido" evidence="4">
    <location>
        <begin position="552"/>
        <end position="702"/>
    </location>
</feature>
<dbReference type="AlphaFoldDB" id="A0AAD4N268"/>
<dbReference type="PANTHER" id="PTHR13504">
    <property type="entry name" value="FIDO DOMAIN-CONTAINING PROTEIN DDB_G0283145"/>
    <property type="match status" value="1"/>
</dbReference>
<dbReference type="GO" id="GO:0005524">
    <property type="term" value="F:ATP binding"/>
    <property type="evidence" value="ECO:0007669"/>
    <property type="project" value="UniProtKB-KW"/>
</dbReference>
<dbReference type="PANTHER" id="PTHR13504:SF38">
    <property type="entry name" value="FIDO DOMAIN-CONTAINING PROTEIN"/>
    <property type="match status" value="1"/>
</dbReference>
<comment type="caution">
    <text evidence="5">The sequence shown here is derived from an EMBL/GenBank/DDBJ whole genome shotgun (WGS) entry which is preliminary data.</text>
</comment>
<evidence type="ECO:0000259" key="4">
    <source>
        <dbReference type="PROSITE" id="PS51459"/>
    </source>
</evidence>
<gene>
    <name evidence="5" type="ORF">DdX_11519</name>
</gene>
<keyword evidence="3" id="KW-0812">Transmembrane</keyword>
<sequence length="819" mass="94467">MVNYFKALLPVTTIVDDLLVPESGVDESFSEQERFFFGGFHCTAWIKLYALIAFVACFTFLETILEEATYMKAEFYDLNRPFNGFMDLLIEWERNSFSFWCMSGMAVLIAVMLILILAMQFKNPFFLVPIQLALLASFYTLLKRMFVTYVENMSMSYELYRDMDEMLAHLQHYRSRDTWLSSRFDLHPKYEPLVRNGSLFASMTLCLGIEYAVERSMQFYGYDEFLDKLNRPFVLVYRKWQFKRMMKRRKAHQMARLIRKHRNMNGNFTWAPAIAENCSFKTAIENTSLLTAIDLEDAEESITVPIKVNQSFGIMQLPELFGQATSSSEGRQTFVPDDYMRDLFLPNSRPFVLFEPVRCLRMKNPLFLAYGALHRFPDIGISSENAKDIDGLLSKAKKQLKLRNFDMAERFIEQAKKMYLDNIPPRMLDFKISHPNILYTLCLLENARNLNKIGERFGSIQRASVNLPQSLPNQSLSQTLTNLFKENWQKELDQLFNQLLPLVDNEDNALLEVVYRNRHILCERSQKRQKLNVIGAYFKNIYSTVAIENVPTSLQDVANCLKNGFNFPPSNLSDEIRSREEIVGAAQAYCRILREWEHNNTQLYEAPLKEFLDWYNGNAVAKINNGKVDPILIATLMHGFFVALHPYKDGNGRLSRLILNIVLIKAGFPPIRISEERKCEYYDANDDFFRGEPRTFYRFLCNCILETIKDYLDMNMATVAGAASPTETEQSRGLIAGSDKLSSSSKTFISLDSDSFVRSATIWPTGVNSSLCAAADVDFNDIQPKLLLKPSDYDWIDWPNIILQEIAKLGTNSTVTDVK</sequence>
<dbReference type="Gene3D" id="1.10.3290.10">
    <property type="entry name" value="Fido-like domain"/>
    <property type="match status" value="1"/>
</dbReference>
<feature type="transmembrane region" description="Helical" evidence="3">
    <location>
        <begin position="44"/>
        <end position="65"/>
    </location>
</feature>
<dbReference type="PROSITE" id="PS51459">
    <property type="entry name" value="FIDO"/>
    <property type="match status" value="1"/>
</dbReference>
<feature type="transmembrane region" description="Helical" evidence="3">
    <location>
        <begin position="97"/>
        <end position="118"/>
    </location>
</feature>
<proteinExistence type="predicted"/>
<keyword evidence="2" id="KW-0547">Nucleotide-binding</keyword>
<feature type="binding site" evidence="2">
    <location>
        <begin position="681"/>
        <end position="682"/>
    </location>
    <ligand>
        <name>ATP</name>
        <dbReference type="ChEBI" id="CHEBI:30616"/>
    </ligand>
</feature>
<evidence type="ECO:0000256" key="3">
    <source>
        <dbReference type="SAM" id="Phobius"/>
    </source>
</evidence>
<accession>A0AAD4N268</accession>
<keyword evidence="3" id="KW-1133">Transmembrane helix</keyword>
<evidence type="ECO:0000256" key="2">
    <source>
        <dbReference type="PIRSR" id="PIRSR640198-2"/>
    </source>
</evidence>
<organism evidence="5 6">
    <name type="scientific">Ditylenchus destructor</name>
    <dbReference type="NCBI Taxonomy" id="166010"/>
    <lineage>
        <taxon>Eukaryota</taxon>
        <taxon>Metazoa</taxon>
        <taxon>Ecdysozoa</taxon>
        <taxon>Nematoda</taxon>
        <taxon>Chromadorea</taxon>
        <taxon>Rhabditida</taxon>
        <taxon>Tylenchina</taxon>
        <taxon>Tylenchomorpha</taxon>
        <taxon>Sphaerularioidea</taxon>
        <taxon>Anguinidae</taxon>
        <taxon>Anguininae</taxon>
        <taxon>Ditylenchus</taxon>
    </lineage>
</organism>
<dbReference type="InterPro" id="IPR036597">
    <property type="entry name" value="Fido-like_dom_sf"/>
</dbReference>
<protein>
    <submittedName>
        <fullName evidence="5">Fic/DOC family domain-containing protein</fullName>
    </submittedName>
</protein>
<reference evidence="5" key="1">
    <citation type="submission" date="2022-01" db="EMBL/GenBank/DDBJ databases">
        <title>Genome Sequence Resource for Two Populations of Ditylenchus destructor, the Migratory Endoparasitic Phytonematode.</title>
        <authorList>
            <person name="Zhang H."/>
            <person name="Lin R."/>
            <person name="Xie B."/>
        </authorList>
    </citation>
    <scope>NUCLEOTIDE SEQUENCE</scope>
    <source>
        <strain evidence="5">BazhouSP</strain>
    </source>
</reference>
<dbReference type="InterPro" id="IPR003812">
    <property type="entry name" value="Fido"/>
</dbReference>
<dbReference type="Pfam" id="PF02661">
    <property type="entry name" value="Fic"/>
    <property type="match status" value="1"/>
</dbReference>
<keyword evidence="6" id="KW-1185">Reference proteome</keyword>
<evidence type="ECO:0000313" key="5">
    <source>
        <dbReference type="EMBL" id="KAI1709121.1"/>
    </source>
</evidence>
<dbReference type="EMBL" id="JAKKPZ010000032">
    <property type="protein sequence ID" value="KAI1709121.1"/>
    <property type="molecule type" value="Genomic_DNA"/>
</dbReference>
<evidence type="ECO:0000313" key="6">
    <source>
        <dbReference type="Proteomes" id="UP001201812"/>
    </source>
</evidence>
<keyword evidence="2" id="KW-0067">ATP-binding</keyword>
<dbReference type="InterPro" id="IPR040198">
    <property type="entry name" value="Fido_containing"/>
</dbReference>
<evidence type="ECO:0000256" key="1">
    <source>
        <dbReference type="PIRSR" id="PIRSR640198-1"/>
    </source>
</evidence>
<dbReference type="Proteomes" id="UP001201812">
    <property type="component" value="Unassembled WGS sequence"/>
</dbReference>
<feature type="binding site" evidence="2">
    <location>
        <begin position="649"/>
        <end position="656"/>
    </location>
    <ligand>
        <name>ATP</name>
        <dbReference type="ChEBI" id="CHEBI:30616"/>
    </ligand>
</feature>
<feature type="transmembrane region" description="Helical" evidence="3">
    <location>
        <begin position="125"/>
        <end position="142"/>
    </location>
</feature>
<feature type="active site" evidence="1">
    <location>
        <position position="645"/>
    </location>
</feature>
<keyword evidence="3" id="KW-0472">Membrane</keyword>
<dbReference type="SUPFAM" id="SSF140931">
    <property type="entry name" value="Fic-like"/>
    <property type="match status" value="1"/>
</dbReference>